<name>A0A840BRT6_9HYPH</name>
<evidence type="ECO:0000313" key="5">
    <source>
        <dbReference type="EMBL" id="MBB4015454.1"/>
    </source>
</evidence>
<reference evidence="5 6" key="1">
    <citation type="submission" date="2020-08" db="EMBL/GenBank/DDBJ databases">
        <title>Genomic Encyclopedia of Type Strains, Phase IV (KMG-IV): sequencing the most valuable type-strain genomes for metagenomic binning, comparative biology and taxonomic classification.</title>
        <authorList>
            <person name="Goeker M."/>
        </authorList>
    </citation>
    <scope>NUCLEOTIDE SEQUENCE [LARGE SCALE GENOMIC DNA]</scope>
    <source>
        <strain evidence="5 6">DSM 103737</strain>
    </source>
</reference>
<dbReference type="AlphaFoldDB" id="A0A840BRT6"/>
<feature type="domain" description="TtsA-like Glycoside hydrolase family 108" evidence="3">
    <location>
        <begin position="11"/>
        <end position="94"/>
    </location>
</feature>
<dbReference type="Gene3D" id="1.20.141.10">
    <property type="entry name" value="Chitosanase, subunit A, domain 1"/>
    <property type="match status" value="1"/>
</dbReference>
<evidence type="ECO:0000256" key="2">
    <source>
        <dbReference type="SAM" id="Phobius"/>
    </source>
</evidence>
<evidence type="ECO:0000313" key="6">
    <source>
        <dbReference type="Proteomes" id="UP000577362"/>
    </source>
</evidence>
<feature type="transmembrane region" description="Helical" evidence="2">
    <location>
        <begin position="203"/>
        <end position="221"/>
    </location>
</feature>
<dbReference type="CDD" id="cd13926">
    <property type="entry name" value="N-acetylmuramidase_GH108"/>
    <property type="match status" value="1"/>
</dbReference>
<gene>
    <name evidence="5" type="ORF">GGR16_000460</name>
</gene>
<evidence type="ECO:0000259" key="3">
    <source>
        <dbReference type="Pfam" id="PF05838"/>
    </source>
</evidence>
<keyword evidence="2" id="KW-1133">Transmembrane helix</keyword>
<dbReference type="SUPFAM" id="SSF53955">
    <property type="entry name" value="Lysozyme-like"/>
    <property type="match status" value="1"/>
</dbReference>
<evidence type="ECO:0000256" key="1">
    <source>
        <dbReference type="SAM" id="MobiDB-lite"/>
    </source>
</evidence>
<feature type="transmembrane region" description="Helical" evidence="2">
    <location>
        <begin position="233"/>
        <end position="253"/>
    </location>
</feature>
<dbReference type="EMBL" id="JACIEN010000001">
    <property type="protein sequence ID" value="MBB4015454.1"/>
    <property type="molecule type" value="Genomic_DNA"/>
</dbReference>
<feature type="domain" description="Peptidoglycan binding" evidence="4">
    <location>
        <begin position="97"/>
        <end position="159"/>
    </location>
</feature>
<evidence type="ECO:0000259" key="4">
    <source>
        <dbReference type="Pfam" id="PF09374"/>
    </source>
</evidence>
<dbReference type="Pfam" id="PF09374">
    <property type="entry name" value="PG_binding_3"/>
    <property type="match status" value="1"/>
</dbReference>
<keyword evidence="6" id="KW-1185">Reference proteome</keyword>
<dbReference type="InterPro" id="IPR023346">
    <property type="entry name" value="Lysozyme-like_dom_sf"/>
</dbReference>
<keyword evidence="2" id="KW-0472">Membrane</keyword>
<accession>A0A840BRT6</accession>
<proteinExistence type="predicted"/>
<protein>
    <submittedName>
        <fullName evidence="5">Lysozyme family protein</fullName>
    </submittedName>
</protein>
<dbReference type="Proteomes" id="UP000577362">
    <property type="component" value="Unassembled WGS sequence"/>
</dbReference>
<sequence>MAIASFDEALEAVLGFEGGYVNHPLDPGGATKFGITRATLKRARGRDVAIAEVMALTRHEAAVIYREHYWHAVRADELPAGVDLAVFDTAVNSGPARAIRLLQQAAGVTVDGRIGPVTLAAVEAQAPHLLIERYCAARLGFLERLRHFHVFGRGWRRRVERVEERAKRLATHATAGSGMAPGDSAGKGKNMSDTKSIFTSRTVWANAVGMAAVLLSLFGVRTDGVDTGALTDALLQIVAGVSFVVSTVFRVIATNRLQR</sequence>
<organism evidence="5 6">
    <name type="scientific">Chelatococcus caeni</name>
    <dbReference type="NCBI Taxonomy" id="1348468"/>
    <lineage>
        <taxon>Bacteria</taxon>
        <taxon>Pseudomonadati</taxon>
        <taxon>Pseudomonadota</taxon>
        <taxon>Alphaproteobacteria</taxon>
        <taxon>Hyphomicrobiales</taxon>
        <taxon>Chelatococcaceae</taxon>
        <taxon>Chelatococcus</taxon>
    </lineage>
</organism>
<dbReference type="InterPro" id="IPR008565">
    <property type="entry name" value="TtsA-like_GH18_dom"/>
</dbReference>
<dbReference type="InterPro" id="IPR018537">
    <property type="entry name" value="Peptidoglycan-bd_3"/>
</dbReference>
<keyword evidence="2" id="KW-0812">Transmembrane</keyword>
<comment type="caution">
    <text evidence="5">The sequence shown here is derived from an EMBL/GenBank/DDBJ whole genome shotgun (WGS) entry which is preliminary data.</text>
</comment>
<dbReference type="RefSeq" id="WP_183315596.1">
    <property type="nucleotide sequence ID" value="NZ_JACIEN010000001.1"/>
</dbReference>
<feature type="region of interest" description="Disordered" evidence="1">
    <location>
        <begin position="172"/>
        <end position="191"/>
    </location>
</feature>
<dbReference type="Pfam" id="PF05838">
    <property type="entry name" value="Glyco_hydro_108"/>
    <property type="match status" value="1"/>
</dbReference>